<dbReference type="Pfam" id="PF07314">
    <property type="entry name" value="Lit"/>
    <property type="match status" value="1"/>
</dbReference>
<feature type="transmembrane region" description="Helical" evidence="1">
    <location>
        <begin position="121"/>
        <end position="143"/>
    </location>
</feature>
<dbReference type="NCBIfam" id="TIGR01906">
    <property type="entry name" value="integ_TIGR01906"/>
    <property type="match status" value="1"/>
</dbReference>
<organism evidence="2 3">
    <name type="scientific">Clostridium rhizosphaerae</name>
    <dbReference type="NCBI Taxonomy" id="2803861"/>
    <lineage>
        <taxon>Bacteria</taxon>
        <taxon>Bacillati</taxon>
        <taxon>Bacillota</taxon>
        <taxon>Clostridia</taxon>
        <taxon>Eubacteriales</taxon>
        <taxon>Clostridiaceae</taxon>
        <taxon>Clostridium</taxon>
    </lineage>
</organism>
<sequence>MKKLITIILSLSLSIFLLSLAVKGTLAFRQLYFYDLDHLNIATDYGMKKEEIMKNYNILIDYIQDKKITKLSMPSFKMSREGEIHFKEVKDIFMKFNTLMYICGVLSLIGIIYMTKIKNFLFLKFSSIMLIVIPVFLSIPFAINFDKSFTAFHKLFFTNDYWEFDPVRDPIINVLPQEFFFHCAVMILALIALFSFILYFTYRKTKKISRA</sequence>
<evidence type="ECO:0000256" key="1">
    <source>
        <dbReference type="SAM" id="Phobius"/>
    </source>
</evidence>
<reference evidence="2 3" key="1">
    <citation type="submission" date="2021-01" db="EMBL/GenBank/DDBJ databases">
        <title>Genome public.</title>
        <authorList>
            <person name="Liu C."/>
            <person name="Sun Q."/>
        </authorList>
    </citation>
    <scope>NUCLEOTIDE SEQUENCE [LARGE SCALE GENOMIC DNA]</scope>
    <source>
        <strain evidence="2 3">YIM B02515</strain>
    </source>
</reference>
<protein>
    <submittedName>
        <fullName evidence="2">TIGR01906 family membrane protein</fullName>
    </submittedName>
</protein>
<comment type="caution">
    <text evidence="2">The sequence shown here is derived from an EMBL/GenBank/DDBJ whole genome shotgun (WGS) entry which is preliminary data.</text>
</comment>
<keyword evidence="3" id="KW-1185">Reference proteome</keyword>
<name>A0ABS1TD95_9CLOT</name>
<accession>A0ABS1TD95</accession>
<keyword evidence="1" id="KW-1133">Transmembrane helix</keyword>
<proteinExistence type="predicted"/>
<feature type="transmembrane region" description="Helical" evidence="1">
    <location>
        <begin position="179"/>
        <end position="202"/>
    </location>
</feature>
<dbReference type="InterPro" id="IPR010178">
    <property type="entry name" value="Lit"/>
</dbReference>
<dbReference type="EMBL" id="JAESWC010000012">
    <property type="protein sequence ID" value="MBL4937211.1"/>
    <property type="molecule type" value="Genomic_DNA"/>
</dbReference>
<evidence type="ECO:0000313" key="2">
    <source>
        <dbReference type="EMBL" id="MBL4937211.1"/>
    </source>
</evidence>
<evidence type="ECO:0000313" key="3">
    <source>
        <dbReference type="Proteomes" id="UP000632377"/>
    </source>
</evidence>
<keyword evidence="1" id="KW-0812">Transmembrane</keyword>
<gene>
    <name evidence="2" type="ORF">JK636_15900</name>
</gene>
<keyword evidence="1" id="KW-0472">Membrane</keyword>
<dbReference type="RefSeq" id="WP_202749962.1">
    <property type="nucleotide sequence ID" value="NZ_JAESWC010000012.1"/>
</dbReference>
<feature type="transmembrane region" description="Helical" evidence="1">
    <location>
        <begin position="96"/>
        <end position="114"/>
    </location>
</feature>
<dbReference type="Proteomes" id="UP000632377">
    <property type="component" value="Unassembled WGS sequence"/>
</dbReference>